<protein>
    <submittedName>
        <fullName evidence="3">Class C sortase</fullName>
    </submittedName>
</protein>
<name>A0ABV1BI70_9FIRM</name>
<gene>
    <name evidence="3" type="ORF">WMO28_15470</name>
</gene>
<accession>A0ABV1BI70</accession>
<keyword evidence="2" id="KW-1133">Transmembrane helix</keyword>
<sequence length="286" mass="31681">MRKNKKKNYIGLGLLFLIGLSILLYPMISDAWNKHRDNLLISKYSSSVSSNNNSEELDSMWKAAEEYNEQIKQESVPDAFSVRDGETDSTYESLLNLNGDGMMGYVEIPVINVKIPIYHYTTDESLQKGAGHLFGSSLPVGGESTHAILSAHRGLPSAKLFTDLNLVEKGDVFYLHILDKTLAYEVDQVQTVLPEQTESLAITEGKDYVTLVTCTPYAVNTHRILVRGHRTTVEAAKEVQKEEKNATGVSNPTLPMLALCVAIGLVIAAVIVATVSFVQNRKRHRK</sequence>
<evidence type="ECO:0000256" key="1">
    <source>
        <dbReference type="ARBA" id="ARBA00022801"/>
    </source>
</evidence>
<keyword evidence="2" id="KW-0472">Membrane</keyword>
<dbReference type="EMBL" id="JBBMEJ010000026">
    <property type="protein sequence ID" value="MEQ2372301.1"/>
    <property type="molecule type" value="Genomic_DNA"/>
</dbReference>
<dbReference type="NCBIfam" id="TIGR01076">
    <property type="entry name" value="sortase_fam"/>
    <property type="match status" value="1"/>
</dbReference>
<reference evidence="3 4" key="1">
    <citation type="submission" date="2024-03" db="EMBL/GenBank/DDBJ databases">
        <title>Human intestinal bacterial collection.</title>
        <authorList>
            <person name="Pauvert C."/>
            <person name="Hitch T.C.A."/>
            <person name="Clavel T."/>
        </authorList>
    </citation>
    <scope>NUCLEOTIDE SEQUENCE [LARGE SCALE GENOMIC DNA]</scope>
    <source>
        <strain evidence="3 4">CLA-JM-H16</strain>
    </source>
</reference>
<evidence type="ECO:0000313" key="3">
    <source>
        <dbReference type="EMBL" id="MEQ2372301.1"/>
    </source>
</evidence>
<proteinExistence type="predicted"/>
<dbReference type="InterPro" id="IPR005754">
    <property type="entry name" value="Sortase"/>
</dbReference>
<dbReference type="InterPro" id="IPR023365">
    <property type="entry name" value="Sortase_dom-sf"/>
</dbReference>
<evidence type="ECO:0000313" key="4">
    <source>
        <dbReference type="Proteomes" id="UP001473063"/>
    </source>
</evidence>
<dbReference type="RefSeq" id="WP_349057568.1">
    <property type="nucleotide sequence ID" value="NZ_JBBMEJ010000026.1"/>
</dbReference>
<keyword evidence="4" id="KW-1185">Reference proteome</keyword>
<dbReference type="Proteomes" id="UP001473063">
    <property type="component" value="Unassembled WGS sequence"/>
</dbReference>
<organism evidence="3 4">
    <name type="scientific">Blautia aquisgranensis</name>
    <dbReference type="NCBI Taxonomy" id="3133153"/>
    <lineage>
        <taxon>Bacteria</taxon>
        <taxon>Bacillati</taxon>
        <taxon>Bacillota</taxon>
        <taxon>Clostridia</taxon>
        <taxon>Lachnospirales</taxon>
        <taxon>Lachnospiraceae</taxon>
        <taxon>Blautia</taxon>
    </lineage>
</organism>
<dbReference type="SUPFAM" id="SSF63817">
    <property type="entry name" value="Sortase"/>
    <property type="match status" value="1"/>
</dbReference>
<dbReference type="NCBIfam" id="NF033745">
    <property type="entry name" value="class_C_sortase"/>
    <property type="match status" value="1"/>
</dbReference>
<dbReference type="CDD" id="cd05827">
    <property type="entry name" value="Sortase_C"/>
    <property type="match status" value="1"/>
</dbReference>
<dbReference type="Gene3D" id="2.40.260.10">
    <property type="entry name" value="Sortase"/>
    <property type="match status" value="1"/>
</dbReference>
<comment type="caution">
    <text evidence="3">The sequence shown here is derived from an EMBL/GenBank/DDBJ whole genome shotgun (WGS) entry which is preliminary data.</text>
</comment>
<feature type="transmembrane region" description="Helical" evidence="2">
    <location>
        <begin position="254"/>
        <end position="278"/>
    </location>
</feature>
<keyword evidence="1" id="KW-0378">Hydrolase</keyword>
<dbReference type="InterPro" id="IPR042002">
    <property type="entry name" value="Sortase_C"/>
</dbReference>
<keyword evidence="2" id="KW-0812">Transmembrane</keyword>
<dbReference type="Pfam" id="PF04203">
    <property type="entry name" value="Sortase"/>
    <property type="match status" value="1"/>
</dbReference>
<evidence type="ECO:0000256" key="2">
    <source>
        <dbReference type="SAM" id="Phobius"/>
    </source>
</evidence>